<name>A0ABD3SMV8_9LAMI</name>
<sequence>MTTLSSKKLLSSPGRTDNFPPPLMRFLRTNTGNKSRGRSRSTPIFFIRPKKNTTTQEEPSSPKVTCTGQVRVRRSAPKNRRLCQKKPFRRVFDNWGLFFGKVDSTEDSSRAYSNSKSGNFGVVAQEKRRDFVESSSSSSSSPPKNALILTRCRSAPYRSSSLGGRFWCSPLKEGDNEIENEEKSERISEKSEIELKGIAGGDGAVHPLVLTRCKSEPARIGERLNC</sequence>
<dbReference type="Proteomes" id="UP001634393">
    <property type="component" value="Unassembled WGS sequence"/>
</dbReference>
<accession>A0ABD3SMV8</accession>
<feature type="compositionally biased region" description="Polar residues" evidence="1">
    <location>
        <begin position="52"/>
        <end position="65"/>
    </location>
</feature>
<evidence type="ECO:0000313" key="2">
    <source>
        <dbReference type="EMBL" id="KAL3825924.1"/>
    </source>
</evidence>
<evidence type="ECO:0000256" key="1">
    <source>
        <dbReference type="SAM" id="MobiDB-lite"/>
    </source>
</evidence>
<keyword evidence="3" id="KW-1185">Reference proteome</keyword>
<dbReference type="PANTHER" id="PTHR33448">
    <property type="entry name" value="CHLOROPLAST PROTEIN HCF243-RELATED"/>
    <property type="match status" value="1"/>
</dbReference>
<dbReference type="PANTHER" id="PTHR33448:SF10">
    <property type="entry name" value="PROTAMINE P1 FAMILY PROTEIN"/>
    <property type="match status" value="1"/>
</dbReference>
<organism evidence="2 3">
    <name type="scientific">Penstemon smallii</name>
    <dbReference type="NCBI Taxonomy" id="265156"/>
    <lineage>
        <taxon>Eukaryota</taxon>
        <taxon>Viridiplantae</taxon>
        <taxon>Streptophyta</taxon>
        <taxon>Embryophyta</taxon>
        <taxon>Tracheophyta</taxon>
        <taxon>Spermatophyta</taxon>
        <taxon>Magnoliopsida</taxon>
        <taxon>eudicotyledons</taxon>
        <taxon>Gunneridae</taxon>
        <taxon>Pentapetalae</taxon>
        <taxon>asterids</taxon>
        <taxon>lamiids</taxon>
        <taxon>Lamiales</taxon>
        <taxon>Plantaginaceae</taxon>
        <taxon>Cheloneae</taxon>
        <taxon>Penstemon</taxon>
    </lineage>
</organism>
<dbReference type="EMBL" id="JBJXBP010000006">
    <property type="protein sequence ID" value="KAL3825924.1"/>
    <property type="molecule type" value="Genomic_DNA"/>
</dbReference>
<feature type="region of interest" description="Disordered" evidence="1">
    <location>
        <begin position="1"/>
        <end position="65"/>
    </location>
</feature>
<dbReference type="AlphaFoldDB" id="A0ABD3SMV8"/>
<gene>
    <name evidence="2" type="ORF">ACJIZ3_021953</name>
</gene>
<proteinExistence type="predicted"/>
<feature type="compositionally biased region" description="Low complexity" evidence="1">
    <location>
        <begin position="1"/>
        <end position="12"/>
    </location>
</feature>
<protein>
    <submittedName>
        <fullName evidence="2">Uncharacterized protein</fullName>
    </submittedName>
</protein>
<reference evidence="2 3" key="1">
    <citation type="submission" date="2024-12" db="EMBL/GenBank/DDBJ databases">
        <title>The unique morphological basis and parallel evolutionary history of personate flowers in Penstemon.</title>
        <authorList>
            <person name="Depatie T.H."/>
            <person name="Wessinger C.A."/>
        </authorList>
    </citation>
    <scope>NUCLEOTIDE SEQUENCE [LARGE SCALE GENOMIC DNA]</scope>
    <source>
        <strain evidence="2">WTNN_2</strain>
        <tissue evidence="2">Leaf</tissue>
    </source>
</reference>
<comment type="caution">
    <text evidence="2">The sequence shown here is derived from an EMBL/GenBank/DDBJ whole genome shotgun (WGS) entry which is preliminary data.</text>
</comment>
<evidence type="ECO:0000313" key="3">
    <source>
        <dbReference type="Proteomes" id="UP001634393"/>
    </source>
</evidence>